<evidence type="ECO:0000256" key="5">
    <source>
        <dbReference type="SAM" id="Phobius"/>
    </source>
</evidence>
<keyword evidence="5" id="KW-0472">Membrane</keyword>
<keyword evidence="5" id="KW-0812">Transmembrane</keyword>
<keyword evidence="5" id="KW-1133">Transmembrane helix</keyword>
<gene>
    <name evidence="6" type="ORF">H6G72_29440</name>
</gene>
<proteinExistence type="predicted"/>
<keyword evidence="7" id="KW-1185">Reference proteome</keyword>
<dbReference type="EMBL" id="JACJSK010000103">
    <property type="protein sequence ID" value="MBD2547872.1"/>
    <property type="molecule type" value="Genomic_DNA"/>
</dbReference>
<evidence type="ECO:0000256" key="2">
    <source>
        <dbReference type="ARBA" id="ARBA00022803"/>
    </source>
</evidence>
<dbReference type="SMART" id="SM00028">
    <property type="entry name" value="TPR"/>
    <property type="match status" value="9"/>
</dbReference>
<dbReference type="Pfam" id="PF07719">
    <property type="entry name" value="TPR_2"/>
    <property type="match status" value="1"/>
</dbReference>
<dbReference type="NCBIfam" id="NF047558">
    <property type="entry name" value="TPR_END_plus"/>
    <property type="match status" value="1"/>
</dbReference>
<dbReference type="SUPFAM" id="SSF48452">
    <property type="entry name" value="TPR-like"/>
    <property type="match status" value="2"/>
</dbReference>
<dbReference type="InterPro" id="IPR011990">
    <property type="entry name" value="TPR-like_helical_dom_sf"/>
</dbReference>
<keyword evidence="1" id="KW-0677">Repeat</keyword>
<dbReference type="Proteomes" id="UP000641954">
    <property type="component" value="Unassembled WGS sequence"/>
</dbReference>
<dbReference type="Gene3D" id="1.25.40.10">
    <property type="entry name" value="Tetratricopeptide repeat domain"/>
    <property type="match status" value="3"/>
</dbReference>
<evidence type="ECO:0000256" key="3">
    <source>
        <dbReference type="PROSITE-ProRule" id="PRU00339"/>
    </source>
</evidence>
<keyword evidence="2 3" id="KW-0802">TPR repeat</keyword>
<dbReference type="Pfam" id="PF13181">
    <property type="entry name" value="TPR_8"/>
    <property type="match status" value="1"/>
</dbReference>
<dbReference type="Pfam" id="PF00515">
    <property type="entry name" value="TPR_1"/>
    <property type="match status" value="2"/>
</dbReference>
<accession>A0ABR8ENG4</accession>
<feature type="region of interest" description="Disordered" evidence="4">
    <location>
        <begin position="226"/>
        <end position="249"/>
    </location>
</feature>
<dbReference type="RefSeq" id="WP_190880868.1">
    <property type="nucleotide sequence ID" value="NZ_JACJSK010000103.1"/>
</dbReference>
<comment type="caution">
    <text evidence="6">The sequence shown here is derived from an EMBL/GenBank/DDBJ whole genome shotgun (WGS) entry which is preliminary data.</text>
</comment>
<dbReference type="InterPro" id="IPR013105">
    <property type="entry name" value="TPR_2"/>
</dbReference>
<dbReference type="Pfam" id="PF13432">
    <property type="entry name" value="TPR_16"/>
    <property type="match status" value="2"/>
</dbReference>
<organism evidence="6 7">
    <name type="scientific">Planktothricoides raciborskii FACHB-1370</name>
    <dbReference type="NCBI Taxonomy" id="2949576"/>
    <lineage>
        <taxon>Bacteria</taxon>
        <taxon>Bacillati</taxon>
        <taxon>Cyanobacteriota</taxon>
        <taxon>Cyanophyceae</taxon>
        <taxon>Oscillatoriophycideae</taxon>
        <taxon>Oscillatoriales</taxon>
        <taxon>Oscillatoriaceae</taxon>
        <taxon>Planktothricoides</taxon>
    </lineage>
</organism>
<dbReference type="PROSITE" id="PS50293">
    <property type="entry name" value="TPR_REGION"/>
    <property type="match status" value="3"/>
</dbReference>
<protein>
    <submittedName>
        <fullName evidence="6">Tetratricopeptide repeat protein</fullName>
    </submittedName>
</protein>
<feature type="compositionally biased region" description="Polar residues" evidence="4">
    <location>
        <begin position="230"/>
        <end position="249"/>
    </location>
</feature>
<feature type="repeat" description="TPR" evidence="3">
    <location>
        <begin position="500"/>
        <end position="533"/>
    </location>
</feature>
<feature type="repeat" description="TPR" evidence="3">
    <location>
        <begin position="326"/>
        <end position="359"/>
    </location>
</feature>
<feature type="repeat" description="TPR" evidence="3">
    <location>
        <begin position="462"/>
        <end position="495"/>
    </location>
</feature>
<sequence length="601" mass="67384">MKNKHWNRHRINLQKIQSTTGSGIVIGLIYFGGLIMKKHPQINSVYANQGNVILWLQSNSVNFSQAALASAPESLEPSLSISESISESESESDFSEASADIEDSIDASPGDRIIRWLSNNQNNLYLFIVYMIILFTCVNLGILLILARLSRLKNHQRIAIDPLTLETLTELKNLLVETQNSLFWLQDYLENETNKASQSRESYASGRLTETGWSSFSRSIRDSQVFEPDTSPSLLTQNQTEDSLINSESQSISNSMRAGELLEQANALLVKGLYAQAIAKIEQSITLNPGSGQAWLNRGCALFYLKEYEMAIASYDQALHQGGDCPDAWYNRAGALVQLQQYTEAIASYERATQINPNYLAAWHDRGLILMSLQRYSEALTCFKLGIQLKPNSPEFRVHLGQAFSKLGEYPEAIAAYEQAIHLQPDYTPAWVQFGCVLAAMQRHSEAVAAYDRALKLSPDDAMVWNYLGIALGNLGNYPEALAAYNQALTLKPNWPMVQSIVQNNRAAMLMKLQRYSEAIAACDRAIALEPDQPAIWYNKACCYGIQGDVDRAIENLQQAICRHQATYLDLAKADADFDPIRQDPRFQRIIQHNEQSSFLQ</sequence>
<feature type="repeat" description="TPR" evidence="3">
    <location>
        <begin position="428"/>
        <end position="461"/>
    </location>
</feature>
<evidence type="ECO:0000256" key="4">
    <source>
        <dbReference type="SAM" id="MobiDB-lite"/>
    </source>
</evidence>
<feature type="transmembrane region" description="Helical" evidence="5">
    <location>
        <begin position="124"/>
        <end position="147"/>
    </location>
</feature>
<dbReference type="InterPro" id="IPR051685">
    <property type="entry name" value="Ycf3/AcsC/BcsC/TPR_MFPF"/>
</dbReference>
<evidence type="ECO:0000256" key="1">
    <source>
        <dbReference type="ARBA" id="ARBA00022737"/>
    </source>
</evidence>
<evidence type="ECO:0000313" key="6">
    <source>
        <dbReference type="EMBL" id="MBD2547872.1"/>
    </source>
</evidence>
<evidence type="ECO:0000313" key="7">
    <source>
        <dbReference type="Proteomes" id="UP000641954"/>
    </source>
</evidence>
<dbReference type="PANTHER" id="PTHR44943">
    <property type="entry name" value="CELLULOSE SYNTHASE OPERON PROTEIN C"/>
    <property type="match status" value="1"/>
</dbReference>
<dbReference type="PANTHER" id="PTHR44943:SF4">
    <property type="entry name" value="TPR REPEAT-CONTAINING PROTEIN MJ0798"/>
    <property type="match status" value="1"/>
</dbReference>
<name>A0ABR8ENG4_9CYAN</name>
<dbReference type="InterPro" id="IPR019734">
    <property type="entry name" value="TPR_rpt"/>
</dbReference>
<feature type="repeat" description="TPR" evidence="3">
    <location>
        <begin position="394"/>
        <end position="427"/>
    </location>
</feature>
<dbReference type="PROSITE" id="PS50005">
    <property type="entry name" value="TPR"/>
    <property type="match status" value="6"/>
</dbReference>
<reference evidence="6 7" key="1">
    <citation type="journal article" date="2020" name="ISME J.">
        <title>Comparative genomics reveals insights into cyanobacterial evolution and habitat adaptation.</title>
        <authorList>
            <person name="Chen M.Y."/>
            <person name="Teng W.K."/>
            <person name="Zhao L."/>
            <person name="Hu C.X."/>
            <person name="Zhou Y.K."/>
            <person name="Han B.P."/>
            <person name="Song L.R."/>
            <person name="Shu W.S."/>
        </authorList>
    </citation>
    <scope>NUCLEOTIDE SEQUENCE [LARGE SCALE GENOMIC DNA]</scope>
    <source>
        <strain evidence="6 7">FACHB-1370</strain>
    </source>
</reference>
<feature type="repeat" description="TPR" evidence="3">
    <location>
        <begin position="360"/>
        <end position="393"/>
    </location>
</feature>